<dbReference type="HOGENOM" id="CLU_010194_5_2_1"/>
<dbReference type="OrthoDB" id="10253736at2759"/>
<evidence type="ECO:0000256" key="9">
    <source>
        <dbReference type="ARBA" id="ARBA00059620"/>
    </source>
</evidence>
<dbReference type="eggNOG" id="KOG1201">
    <property type="taxonomic scope" value="Eukaryota"/>
</dbReference>
<dbReference type="PANTHER" id="PTHR24322:SF736">
    <property type="entry name" value="RETINOL DEHYDROGENASE 10"/>
    <property type="match status" value="1"/>
</dbReference>
<gene>
    <name evidence="13" type="ORF">COCCADRAFT_3559</name>
</gene>
<evidence type="ECO:0000256" key="7">
    <source>
        <dbReference type="ARBA" id="ARBA00023098"/>
    </source>
</evidence>
<keyword evidence="8" id="KW-0472">Membrane</keyword>
<dbReference type="KEGG" id="bze:COCCADRAFT_3559"/>
<evidence type="ECO:0000256" key="2">
    <source>
        <dbReference type="ARBA" id="ARBA00006484"/>
    </source>
</evidence>
<dbReference type="FunFam" id="3.40.50.720:FF:000131">
    <property type="entry name" value="Short-chain dehydrogenase/reductase 3"/>
    <property type="match status" value="1"/>
</dbReference>
<dbReference type="SUPFAM" id="SSF51735">
    <property type="entry name" value="NAD(P)-binding Rossmann-fold domains"/>
    <property type="match status" value="1"/>
</dbReference>
<evidence type="ECO:0000256" key="5">
    <source>
        <dbReference type="ARBA" id="ARBA00022989"/>
    </source>
</evidence>
<dbReference type="GO" id="GO:0016020">
    <property type="term" value="C:membrane"/>
    <property type="evidence" value="ECO:0007669"/>
    <property type="project" value="UniProtKB-SubCell"/>
</dbReference>
<evidence type="ECO:0000313" key="13">
    <source>
        <dbReference type="EMBL" id="EUC35162.1"/>
    </source>
</evidence>
<dbReference type="GO" id="GO:0052650">
    <property type="term" value="F:all-trans-retinol dehydrogenase (NADP+) activity"/>
    <property type="evidence" value="ECO:0007669"/>
    <property type="project" value="UniProtKB-ARBA"/>
</dbReference>
<comment type="subcellular location">
    <subcellularLocation>
        <location evidence="1">Membrane</location>
        <topology evidence="1">Multi-pass membrane protein</topology>
    </subcellularLocation>
</comment>
<dbReference type="AlphaFoldDB" id="W6Y6J2"/>
<evidence type="ECO:0000256" key="12">
    <source>
        <dbReference type="RuleBase" id="RU000363"/>
    </source>
</evidence>
<organism evidence="13 14">
    <name type="scientific">Cochliobolus carbonum (strain 26-R-13)</name>
    <name type="common">Maize leaf spot fungus</name>
    <name type="synonym">Bipolaris zeicola</name>
    <dbReference type="NCBI Taxonomy" id="930089"/>
    <lineage>
        <taxon>Eukaryota</taxon>
        <taxon>Fungi</taxon>
        <taxon>Dikarya</taxon>
        <taxon>Ascomycota</taxon>
        <taxon>Pezizomycotina</taxon>
        <taxon>Dothideomycetes</taxon>
        <taxon>Pleosporomycetidae</taxon>
        <taxon>Pleosporales</taxon>
        <taxon>Pleosporineae</taxon>
        <taxon>Pleosporaceae</taxon>
        <taxon>Bipolaris</taxon>
    </lineage>
</organism>
<dbReference type="CDD" id="cd05339">
    <property type="entry name" value="17beta-HSDXI-like_SDR_c"/>
    <property type="match status" value="1"/>
</dbReference>
<dbReference type="EMBL" id="KI964579">
    <property type="protein sequence ID" value="EUC35162.1"/>
    <property type="molecule type" value="Genomic_DNA"/>
</dbReference>
<dbReference type="PRINTS" id="PR00081">
    <property type="entry name" value="GDHRDH"/>
</dbReference>
<evidence type="ECO:0000256" key="4">
    <source>
        <dbReference type="ARBA" id="ARBA00022857"/>
    </source>
</evidence>
<dbReference type="PANTHER" id="PTHR24322">
    <property type="entry name" value="PKSB"/>
    <property type="match status" value="1"/>
</dbReference>
<dbReference type="GeneID" id="19148041"/>
<evidence type="ECO:0000256" key="8">
    <source>
        <dbReference type="ARBA" id="ARBA00023136"/>
    </source>
</evidence>
<keyword evidence="5" id="KW-1133">Transmembrane helix</keyword>
<keyword evidence="14" id="KW-1185">Reference proteome</keyword>
<keyword evidence="6" id="KW-0560">Oxidoreductase</keyword>
<sequence length="342" mass="37514">MIQCALLALGAAMLHINNPVWSDLGSKLGLSNTLAATVHWFLKWTLSVWALLEANWTLNRWAYRRWRFSTDKSVWNWKREVAVVTGGSAGIGACVVKKLASHGIRVAVLDVSPLSDVFTRDELALIRFYSCDITSQDNVRQAAEALRSDLGHPSILVNNAGIGNAWTILDIPYARLQSMFNINLMSHWITVQEFLPDMLKKKKGHVMTVASLASFVTVAGAVDYSCTKAAILAFHEGLTLELKHRYNCPEILTSVIHPNWTKSAITAHSAIARGLEKQGGQLLEADDVADTMVKQIIAAKSGQICLGPRFVSGFRALPTWLQEVIRDSQAYIVTGSGSTGKG</sequence>
<evidence type="ECO:0000313" key="14">
    <source>
        <dbReference type="Proteomes" id="UP000053841"/>
    </source>
</evidence>
<evidence type="ECO:0000256" key="6">
    <source>
        <dbReference type="ARBA" id="ARBA00023002"/>
    </source>
</evidence>
<evidence type="ECO:0000256" key="1">
    <source>
        <dbReference type="ARBA" id="ARBA00004141"/>
    </source>
</evidence>
<dbReference type="Gene3D" id="3.40.50.720">
    <property type="entry name" value="NAD(P)-binding Rossmann-like Domain"/>
    <property type="match status" value="1"/>
</dbReference>
<keyword evidence="4" id="KW-0521">NADP</keyword>
<dbReference type="InterPro" id="IPR002347">
    <property type="entry name" value="SDR_fam"/>
</dbReference>
<name>W6Y6J2_COCC2</name>
<keyword evidence="3" id="KW-0812">Transmembrane</keyword>
<proteinExistence type="inferred from homology"/>
<dbReference type="InterPro" id="IPR036291">
    <property type="entry name" value="NAD(P)-bd_dom_sf"/>
</dbReference>
<comment type="similarity">
    <text evidence="2 12">Belongs to the short-chain dehydrogenases/reductases (SDR) family.</text>
</comment>
<reference evidence="13 14" key="1">
    <citation type="journal article" date="2013" name="PLoS Genet.">
        <title>Comparative genome structure, secondary metabolite, and effector coding capacity across Cochliobolus pathogens.</title>
        <authorList>
            <person name="Condon B.J."/>
            <person name="Leng Y."/>
            <person name="Wu D."/>
            <person name="Bushley K.E."/>
            <person name="Ohm R.A."/>
            <person name="Otillar R."/>
            <person name="Martin J."/>
            <person name="Schackwitz W."/>
            <person name="Grimwood J."/>
            <person name="MohdZainudin N."/>
            <person name="Xue C."/>
            <person name="Wang R."/>
            <person name="Manning V.A."/>
            <person name="Dhillon B."/>
            <person name="Tu Z.J."/>
            <person name="Steffenson B.J."/>
            <person name="Salamov A."/>
            <person name="Sun H."/>
            <person name="Lowry S."/>
            <person name="LaButti K."/>
            <person name="Han J."/>
            <person name="Copeland A."/>
            <person name="Lindquist E."/>
            <person name="Barry K."/>
            <person name="Schmutz J."/>
            <person name="Baker S.E."/>
            <person name="Ciuffetti L.M."/>
            <person name="Grigoriev I.V."/>
            <person name="Zhong S."/>
            <person name="Turgeon B.G."/>
        </authorList>
    </citation>
    <scope>NUCLEOTIDE SEQUENCE [LARGE SCALE GENOMIC DNA]</scope>
    <source>
        <strain evidence="13 14">26-R-13</strain>
    </source>
</reference>
<accession>W6Y6J2</accession>
<evidence type="ECO:0000256" key="11">
    <source>
        <dbReference type="ARBA" id="ARBA00082544"/>
    </source>
</evidence>
<dbReference type="RefSeq" id="XP_007710491.1">
    <property type="nucleotide sequence ID" value="XM_007712301.1"/>
</dbReference>
<dbReference type="PRINTS" id="PR00080">
    <property type="entry name" value="SDRFAMILY"/>
</dbReference>
<dbReference type="Proteomes" id="UP000053841">
    <property type="component" value="Unassembled WGS sequence"/>
</dbReference>
<keyword evidence="7" id="KW-0443">Lipid metabolism</keyword>
<evidence type="ECO:0000256" key="10">
    <source>
        <dbReference type="ARBA" id="ARBA00068717"/>
    </source>
</evidence>
<evidence type="ECO:0000256" key="3">
    <source>
        <dbReference type="ARBA" id="ARBA00022692"/>
    </source>
</evidence>
<protein>
    <recommendedName>
        <fullName evidence="10">Short-chain dehydrogenase/reductase 3</fullName>
    </recommendedName>
    <alternativeName>
        <fullName evidence="11">Retinal short-chain dehydrogenase/reductase 1</fullName>
    </alternativeName>
</protein>
<comment type="function">
    <text evidence="9">Catalyzes the reduction of all-trans-retinal to all-trans-retinol in the presence of NADPH.</text>
</comment>
<dbReference type="Pfam" id="PF00106">
    <property type="entry name" value="adh_short"/>
    <property type="match status" value="1"/>
</dbReference>